<dbReference type="OrthoDB" id="9803483at2"/>
<dbReference type="PANTHER" id="PTHR43364:SF4">
    <property type="entry name" value="NAD(P)-LINKED OXIDOREDUCTASE SUPERFAMILY PROTEIN"/>
    <property type="match status" value="1"/>
</dbReference>
<evidence type="ECO:0000259" key="2">
    <source>
        <dbReference type="Pfam" id="PF00248"/>
    </source>
</evidence>
<dbReference type="CDD" id="cd19080">
    <property type="entry name" value="AKR_AKR9A_9B"/>
    <property type="match status" value="1"/>
</dbReference>
<sequence>MSLDHYFLLGRSGLRVSRLALGAMTFGNGGVRGIGGSWGTDEDNARTIFNRYLEVGGNFIDTADSYGAGLSETLVGKFVAETASRDRVVIATKYSNNLQPGNASAGGNGRKNMMRAVEQSLKRLKTDYIDLYMVHTWDGMTPVEEVMRGFDDLIRAGKIRYCGLSDVPSWYAARAQTWAEAHALSQPISLQLPYSLVERSIEQEFVPLGQNFGMGITAWSPLAMGLLSGKYRAGGEGRLNRDNAEGLGLFTERNMRIVAALSEVSDAVGKSMAQIALNWVVTQPGIGAAIIGASKLTQLDDNLGALAFTIPDELRMKLDEASAIQPTYPYSLFVPDYQAGILNTGVAVGDKPHGYMPPKFVPKVGDYAFGKSTKE</sequence>
<dbReference type="PANTHER" id="PTHR43364">
    <property type="entry name" value="NADH-SPECIFIC METHYLGLYOXAL REDUCTASE-RELATED"/>
    <property type="match status" value="1"/>
</dbReference>
<dbReference type="Proteomes" id="UP000216478">
    <property type="component" value="Unassembled WGS sequence"/>
</dbReference>
<dbReference type="InterPro" id="IPR050523">
    <property type="entry name" value="AKR_Detox_Biosynth"/>
</dbReference>
<evidence type="ECO:0000256" key="1">
    <source>
        <dbReference type="ARBA" id="ARBA00023002"/>
    </source>
</evidence>
<dbReference type="InterPro" id="IPR020471">
    <property type="entry name" value="AKR"/>
</dbReference>
<dbReference type="InterPro" id="IPR023210">
    <property type="entry name" value="NADP_OxRdtase_dom"/>
</dbReference>
<dbReference type="FunFam" id="3.20.20.100:FF:000004">
    <property type="entry name" value="Oxidoreductase, aldo/keto reductase"/>
    <property type="match status" value="1"/>
</dbReference>
<keyword evidence="4" id="KW-1185">Reference proteome</keyword>
<proteinExistence type="predicted"/>
<name>A0A256FPG0_9HYPH</name>
<evidence type="ECO:0000313" key="3">
    <source>
        <dbReference type="EMBL" id="OYR16732.1"/>
    </source>
</evidence>
<keyword evidence="1" id="KW-0560">Oxidoreductase</keyword>
<dbReference type="PRINTS" id="PR00069">
    <property type="entry name" value="ALDKETRDTASE"/>
</dbReference>
<protein>
    <submittedName>
        <fullName evidence="3">Aldo/keto reductase family protein</fullName>
    </submittedName>
</protein>
<dbReference type="RefSeq" id="WP_094539264.1">
    <property type="nucleotide sequence ID" value="NZ_JBHEER010000022.1"/>
</dbReference>
<organism evidence="3 4">
    <name type="scientific">Brucella grignonensis</name>
    <dbReference type="NCBI Taxonomy" id="94627"/>
    <lineage>
        <taxon>Bacteria</taxon>
        <taxon>Pseudomonadati</taxon>
        <taxon>Pseudomonadota</taxon>
        <taxon>Alphaproteobacteria</taxon>
        <taxon>Hyphomicrobiales</taxon>
        <taxon>Brucellaceae</taxon>
        <taxon>Brucella/Ochrobactrum group</taxon>
        <taxon>Brucella</taxon>
    </lineage>
</organism>
<comment type="caution">
    <text evidence="3">The sequence shown here is derived from an EMBL/GenBank/DDBJ whole genome shotgun (WGS) entry which is preliminary data.</text>
</comment>
<evidence type="ECO:0000313" key="4">
    <source>
        <dbReference type="Proteomes" id="UP000216478"/>
    </source>
</evidence>
<accession>A0A256FPG0</accession>
<dbReference type="GO" id="GO:0016491">
    <property type="term" value="F:oxidoreductase activity"/>
    <property type="evidence" value="ECO:0007669"/>
    <property type="project" value="UniProtKB-KW"/>
</dbReference>
<dbReference type="Gene3D" id="3.20.20.100">
    <property type="entry name" value="NADP-dependent oxidoreductase domain"/>
    <property type="match status" value="1"/>
</dbReference>
<dbReference type="SUPFAM" id="SSF51430">
    <property type="entry name" value="NAD(P)-linked oxidoreductase"/>
    <property type="match status" value="1"/>
</dbReference>
<dbReference type="AlphaFoldDB" id="A0A256FPG0"/>
<gene>
    <name evidence="3" type="ORF">CEV33_4262</name>
</gene>
<dbReference type="Pfam" id="PF00248">
    <property type="entry name" value="Aldo_ket_red"/>
    <property type="match status" value="1"/>
</dbReference>
<dbReference type="GO" id="GO:0005829">
    <property type="term" value="C:cytosol"/>
    <property type="evidence" value="ECO:0007669"/>
    <property type="project" value="TreeGrafter"/>
</dbReference>
<reference evidence="3 4" key="1">
    <citation type="submission" date="2017-07" db="EMBL/GenBank/DDBJ databases">
        <title>Phylogenetic study on the rhizospheric bacterium Ochrobactrum sp. A44.</title>
        <authorList>
            <person name="Krzyzanowska D.M."/>
            <person name="Ossowicki A."/>
            <person name="Rajewska M."/>
            <person name="Maciag T."/>
            <person name="Kaczynski Z."/>
            <person name="Czerwicka M."/>
            <person name="Jafra S."/>
        </authorList>
    </citation>
    <scope>NUCLEOTIDE SEQUENCE [LARGE SCALE GENOMIC DNA]</scope>
    <source>
        <strain evidence="3 4">OgA9a</strain>
    </source>
</reference>
<dbReference type="EMBL" id="NNRL01000150">
    <property type="protein sequence ID" value="OYR16732.1"/>
    <property type="molecule type" value="Genomic_DNA"/>
</dbReference>
<dbReference type="InterPro" id="IPR036812">
    <property type="entry name" value="NAD(P)_OxRdtase_dom_sf"/>
</dbReference>
<feature type="domain" description="NADP-dependent oxidoreductase" evidence="2">
    <location>
        <begin position="18"/>
        <end position="321"/>
    </location>
</feature>